<keyword evidence="7 9" id="KW-0472">Membrane</keyword>
<evidence type="ECO:0000256" key="2">
    <source>
        <dbReference type="ARBA" id="ARBA00022475"/>
    </source>
</evidence>
<evidence type="ECO:0000256" key="4">
    <source>
        <dbReference type="ARBA" id="ARBA00022618"/>
    </source>
</evidence>
<dbReference type="Gene3D" id="3.40.50.11690">
    <property type="entry name" value="Cell division protein FtsQ/DivIB"/>
    <property type="match status" value="1"/>
</dbReference>
<dbReference type="InterPro" id="IPR026579">
    <property type="entry name" value="FtsQ"/>
</dbReference>
<name>A0A809S312_9PROT</name>
<dbReference type="PANTHER" id="PTHR35851:SF1">
    <property type="entry name" value="CELL DIVISION PROTEIN FTSQ"/>
    <property type="match status" value="1"/>
</dbReference>
<evidence type="ECO:0000256" key="8">
    <source>
        <dbReference type="ARBA" id="ARBA00023306"/>
    </source>
</evidence>
<dbReference type="Proteomes" id="UP000662914">
    <property type="component" value="Chromosome"/>
</dbReference>
<dbReference type="GO" id="GO:0090529">
    <property type="term" value="P:cell septum assembly"/>
    <property type="evidence" value="ECO:0007669"/>
    <property type="project" value="InterPro"/>
</dbReference>
<keyword evidence="5 9" id="KW-0812">Transmembrane</keyword>
<comment type="function">
    <text evidence="9">Essential cell division protein. May link together the upstream cell division proteins, which are predominantly cytoplasmic, with the downstream cell division proteins, which are predominantly periplasmic. May control correct divisome assembly.</text>
</comment>
<evidence type="ECO:0000259" key="10">
    <source>
        <dbReference type="PROSITE" id="PS51779"/>
    </source>
</evidence>
<comment type="similarity">
    <text evidence="9">Belongs to the FtsQ/DivIB family. FtsQ subfamily.</text>
</comment>
<dbReference type="InterPro" id="IPR005548">
    <property type="entry name" value="Cell_div_FtsQ/DivIB_C"/>
</dbReference>
<keyword evidence="8 9" id="KW-0131">Cell cycle</keyword>
<dbReference type="GO" id="GO:0043093">
    <property type="term" value="P:FtsZ-dependent cytokinesis"/>
    <property type="evidence" value="ECO:0007669"/>
    <property type="project" value="UniProtKB-UniRule"/>
</dbReference>
<comment type="subunit">
    <text evidence="9">Part of a complex composed of FtsB, FtsL and FtsQ.</text>
</comment>
<evidence type="ECO:0000313" key="12">
    <source>
        <dbReference type="Proteomes" id="UP000662914"/>
    </source>
</evidence>
<accession>A0A809S312</accession>
<dbReference type="InterPro" id="IPR045335">
    <property type="entry name" value="FtsQ_C_sf"/>
</dbReference>
<protein>
    <recommendedName>
        <fullName evidence="9">Cell division protein FtsQ</fullName>
    </recommendedName>
</protein>
<reference evidence="11" key="1">
    <citation type="journal article" name="DNA Res.">
        <title>The physiological potential of anammox bacteria as revealed by their core genome structure.</title>
        <authorList>
            <person name="Okubo T."/>
            <person name="Toyoda A."/>
            <person name="Fukuhara K."/>
            <person name="Uchiyama I."/>
            <person name="Harigaya Y."/>
            <person name="Kuroiwa M."/>
            <person name="Suzuki T."/>
            <person name="Murakami Y."/>
            <person name="Suwa Y."/>
            <person name="Takami H."/>
        </authorList>
    </citation>
    <scope>NUCLEOTIDE SEQUENCE</scope>
    <source>
        <strain evidence="11">317325-3</strain>
    </source>
</reference>
<keyword evidence="4 9" id="KW-0132">Cell division</keyword>
<dbReference type="AlphaFoldDB" id="A0A809S312"/>
<sequence length="259" mass="28771">MAKGRKKPNDNTGFWDRPQLMNLIADLLFFAAALALGYAVTLGLARLPFFPLRAVTVVSALREVTPTQIEYAAQTALAGNFFTVNLDAVRAAFEKLPWVRRAEVRRRWPDGIELAIEEHVAAARWKQADGAEARLVNREGEVFAAASSEQLPLFVGPEGAAPLVLARYRELQPLLEPIGRQPQSLSLSPRQAWQVKLDDGVLLDLGRDQAKSRINERLQRFTAVYGQAAERLKARADVIDLRYPNGFAMRVARAGEGKK</sequence>
<feature type="transmembrane region" description="Helical" evidence="9">
    <location>
        <begin position="20"/>
        <end position="45"/>
    </location>
</feature>
<gene>
    <name evidence="9" type="primary">ftsQ</name>
    <name evidence="11" type="ORF">DSYM_06600</name>
</gene>
<dbReference type="Pfam" id="PF08478">
    <property type="entry name" value="POTRA_1"/>
    <property type="match status" value="1"/>
</dbReference>
<dbReference type="KEGG" id="ddz:DSYM_06600"/>
<keyword evidence="2 9" id="KW-1003">Cell membrane</keyword>
<keyword evidence="3 9" id="KW-0997">Cell inner membrane</keyword>
<dbReference type="Pfam" id="PF03799">
    <property type="entry name" value="FtsQ_DivIB_C"/>
    <property type="match status" value="1"/>
</dbReference>
<organism evidence="11 12">
    <name type="scientific">Candidatus Desulfobacillus denitrificans</name>
    <dbReference type="NCBI Taxonomy" id="2608985"/>
    <lineage>
        <taxon>Bacteria</taxon>
        <taxon>Pseudomonadati</taxon>
        <taxon>Pseudomonadota</taxon>
        <taxon>Betaproteobacteria</taxon>
        <taxon>Candidatus Desulfobacillus</taxon>
    </lineage>
</organism>
<evidence type="ECO:0000256" key="6">
    <source>
        <dbReference type="ARBA" id="ARBA00022989"/>
    </source>
</evidence>
<dbReference type="GO" id="GO:0005886">
    <property type="term" value="C:plasma membrane"/>
    <property type="evidence" value="ECO:0007669"/>
    <property type="project" value="UniProtKB-SubCell"/>
</dbReference>
<dbReference type="Gene3D" id="3.10.20.310">
    <property type="entry name" value="membrane protein fhac"/>
    <property type="match status" value="1"/>
</dbReference>
<evidence type="ECO:0000256" key="5">
    <source>
        <dbReference type="ARBA" id="ARBA00022692"/>
    </source>
</evidence>
<evidence type="ECO:0000256" key="9">
    <source>
        <dbReference type="HAMAP-Rule" id="MF_00911"/>
    </source>
</evidence>
<evidence type="ECO:0000256" key="7">
    <source>
        <dbReference type="ARBA" id="ARBA00023136"/>
    </source>
</evidence>
<dbReference type="PROSITE" id="PS51779">
    <property type="entry name" value="POTRA"/>
    <property type="match status" value="1"/>
</dbReference>
<feature type="domain" description="POTRA" evidence="10">
    <location>
        <begin position="50"/>
        <end position="119"/>
    </location>
</feature>
<dbReference type="HAMAP" id="MF_00911">
    <property type="entry name" value="FtsQ_subfam"/>
    <property type="match status" value="1"/>
</dbReference>
<evidence type="ECO:0000313" key="11">
    <source>
        <dbReference type="EMBL" id="BBO19961.1"/>
    </source>
</evidence>
<proteinExistence type="inferred from homology"/>
<dbReference type="GO" id="GO:0032153">
    <property type="term" value="C:cell division site"/>
    <property type="evidence" value="ECO:0007669"/>
    <property type="project" value="UniProtKB-UniRule"/>
</dbReference>
<keyword evidence="6 9" id="KW-1133">Transmembrane helix</keyword>
<dbReference type="EMBL" id="AP021857">
    <property type="protein sequence ID" value="BBO19961.1"/>
    <property type="molecule type" value="Genomic_DNA"/>
</dbReference>
<evidence type="ECO:0000256" key="1">
    <source>
        <dbReference type="ARBA" id="ARBA00004370"/>
    </source>
</evidence>
<dbReference type="PANTHER" id="PTHR35851">
    <property type="entry name" value="CELL DIVISION PROTEIN FTSQ"/>
    <property type="match status" value="1"/>
</dbReference>
<dbReference type="InterPro" id="IPR034746">
    <property type="entry name" value="POTRA"/>
</dbReference>
<evidence type="ECO:0000256" key="3">
    <source>
        <dbReference type="ARBA" id="ARBA00022519"/>
    </source>
</evidence>
<comment type="subcellular location">
    <subcellularLocation>
        <location evidence="9">Cell inner membrane</location>
        <topology evidence="9">Single-pass type II membrane protein</topology>
    </subcellularLocation>
    <subcellularLocation>
        <location evidence="1">Membrane</location>
    </subcellularLocation>
    <text evidence="9">Localizes to the division septum.</text>
</comment>
<dbReference type="InterPro" id="IPR013685">
    <property type="entry name" value="POTRA_FtsQ_type"/>
</dbReference>